<accession>A0ABR9EA16</accession>
<protein>
    <submittedName>
        <fullName evidence="1">Uncharacterized protein</fullName>
    </submittedName>
</protein>
<comment type="caution">
    <text evidence="1">The sequence shown here is derived from an EMBL/GenBank/DDBJ whole genome shotgun (WGS) entry which is preliminary data.</text>
</comment>
<evidence type="ECO:0000313" key="2">
    <source>
        <dbReference type="Proteomes" id="UP000615755"/>
    </source>
</evidence>
<dbReference type="EMBL" id="AQGV01000012">
    <property type="protein sequence ID" value="MBE0367826.1"/>
    <property type="molecule type" value="Genomic_DNA"/>
</dbReference>
<organism evidence="1 2">
    <name type="scientific">Pseudoalteromonas aurantia 208</name>
    <dbReference type="NCBI Taxonomy" id="1314867"/>
    <lineage>
        <taxon>Bacteria</taxon>
        <taxon>Pseudomonadati</taxon>
        <taxon>Pseudomonadota</taxon>
        <taxon>Gammaproteobacteria</taxon>
        <taxon>Alteromonadales</taxon>
        <taxon>Pseudoalteromonadaceae</taxon>
        <taxon>Pseudoalteromonas</taxon>
    </lineage>
</organism>
<name>A0ABR9EA16_9GAMM</name>
<keyword evidence="2" id="KW-1185">Reference proteome</keyword>
<sequence>MSCMTLTQHLVVRLARAFKRKRHRQAWLSKLKPNHTVKY</sequence>
<gene>
    <name evidence="1" type="ORF">PAUR_a1279</name>
</gene>
<dbReference type="Proteomes" id="UP000615755">
    <property type="component" value="Unassembled WGS sequence"/>
</dbReference>
<reference evidence="1 2" key="1">
    <citation type="submission" date="2015-03" db="EMBL/GenBank/DDBJ databases">
        <title>Genome sequence of Pseudoalteromonas aurantia.</title>
        <authorList>
            <person name="Xie B.-B."/>
            <person name="Rong J.-C."/>
            <person name="Qin Q.-L."/>
            <person name="Zhang Y.-Z."/>
        </authorList>
    </citation>
    <scope>NUCLEOTIDE SEQUENCE [LARGE SCALE GENOMIC DNA]</scope>
    <source>
        <strain evidence="1 2">208</strain>
    </source>
</reference>
<evidence type="ECO:0000313" key="1">
    <source>
        <dbReference type="EMBL" id="MBE0367826.1"/>
    </source>
</evidence>
<proteinExistence type="predicted"/>